<feature type="region of interest" description="Disordered" evidence="1">
    <location>
        <begin position="68"/>
        <end position="174"/>
    </location>
</feature>
<evidence type="ECO:0000313" key="3">
    <source>
        <dbReference type="EnsemblProtists" id="EKX48191"/>
    </source>
</evidence>
<feature type="compositionally biased region" description="Polar residues" evidence="1">
    <location>
        <begin position="257"/>
        <end position="268"/>
    </location>
</feature>
<feature type="region of interest" description="Disordered" evidence="1">
    <location>
        <begin position="187"/>
        <end position="215"/>
    </location>
</feature>
<evidence type="ECO:0000256" key="1">
    <source>
        <dbReference type="SAM" id="MobiDB-lite"/>
    </source>
</evidence>
<dbReference type="RefSeq" id="XP_005835171.1">
    <property type="nucleotide sequence ID" value="XM_005835114.1"/>
</dbReference>
<keyword evidence="4" id="KW-1185">Reference proteome</keyword>
<feature type="compositionally biased region" description="Polar residues" evidence="1">
    <location>
        <begin position="89"/>
        <end position="114"/>
    </location>
</feature>
<reference evidence="2 4" key="1">
    <citation type="journal article" date="2012" name="Nature">
        <title>Algal genomes reveal evolutionary mosaicism and the fate of nucleomorphs.</title>
        <authorList>
            <consortium name="DOE Joint Genome Institute"/>
            <person name="Curtis B.A."/>
            <person name="Tanifuji G."/>
            <person name="Burki F."/>
            <person name="Gruber A."/>
            <person name="Irimia M."/>
            <person name="Maruyama S."/>
            <person name="Arias M.C."/>
            <person name="Ball S.G."/>
            <person name="Gile G.H."/>
            <person name="Hirakawa Y."/>
            <person name="Hopkins J.F."/>
            <person name="Kuo A."/>
            <person name="Rensing S.A."/>
            <person name="Schmutz J."/>
            <person name="Symeonidi A."/>
            <person name="Elias M."/>
            <person name="Eveleigh R.J."/>
            <person name="Herman E.K."/>
            <person name="Klute M.J."/>
            <person name="Nakayama T."/>
            <person name="Obornik M."/>
            <person name="Reyes-Prieto A."/>
            <person name="Armbrust E.V."/>
            <person name="Aves S.J."/>
            <person name="Beiko R.G."/>
            <person name="Coutinho P."/>
            <person name="Dacks J.B."/>
            <person name="Durnford D.G."/>
            <person name="Fast N.M."/>
            <person name="Green B.R."/>
            <person name="Grisdale C.J."/>
            <person name="Hempel F."/>
            <person name="Henrissat B."/>
            <person name="Hoppner M.P."/>
            <person name="Ishida K."/>
            <person name="Kim E."/>
            <person name="Koreny L."/>
            <person name="Kroth P.G."/>
            <person name="Liu Y."/>
            <person name="Malik S.B."/>
            <person name="Maier U.G."/>
            <person name="McRose D."/>
            <person name="Mock T."/>
            <person name="Neilson J.A."/>
            <person name="Onodera N.T."/>
            <person name="Poole A.M."/>
            <person name="Pritham E.J."/>
            <person name="Richards T.A."/>
            <person name="Rocap G."/>
            <person name="Roy S.W."/>
            <person name="Sarai C."/>
            <person name="Schaack S."/>
            <person name="Shirato S."/>
            <person name="Slamovits C.H."/>
            <person name="Spencer D.F."/>
            <person name="Suzuki S."/>
            <person name="Worden A.Z."/>
            <person name="Zauner S."/>
            <person name="Barry K."/>
            <person name="Bell C."/>
            <person name="Bharti A.K."/>
            <person name="Crow J.A."/>
            <person name="Grimwood J."/>
            <person name="Kramer R."/>
            <person name="Lindquist E."/>
            <person name="Lucas S."/>
            <person name="Salamov A."/>
            <person name="McFadden G.I."/>
            <person name="Lane C.E."/>
            <person name="Keeling P.J."/>
            <person name="Gray M.W."/>
            <person name="Grigoriev I.V."/>
            <person name="Archibald J.M."/>
        </authorList>
    </citation>
    <scope>NUCLEOTIDE SEQUENCE</scope>
    <source>
        <strain evidence="2 4">CCMP2712</strain>
    </source>
</reference>
<reference evidence="4" key="2">
    <citation type="submission" date="2012-11" db="EMBL/GenBank/DDBJ databases">
        <authorList>
            <person name="Kuo A."/>
            <person name="Curtis B.A."/>
            <person name="Tanifuji G."/>
            <person name="Burki F."/>
            <person name="Gruber A."/>
            <person name="Irimia M."/>
            <person name="Maruyama S."/>
            <person name="Arias M.C."/>
            <person name="Ball S.G."/>
            <person name="Gile G.H."/>
            <person name="Hirakawa Y."/>
            <person name="Hopkins J.F."/>
            <person name="Rensing S.A."/>
            <person name="Schmutz J."/>
            <person name="Symeonidi A."/>
            <person name="Elias M."/>
            <person name="Eveleigh R.J."/>
            <person name="Herman E.K."/>
            <person name="Klute M.J."/>
            <person name="Nakayama T."/>
            <person name="Obornik M."/>
            <person name="Reyes-Prieto A."/>
            <person name="Armbrust E.V."/>
            <person name="Aves S.J."/>
            <person name="Beiko R.G."/>
            <person name="Coutinho P."/>
            <person name="Dacks J.B."/>
            <person name="Durnford D.G."/>
            <person name="Fast N.M."/>
            <person name="Green B.R."/>
            <person name="Grisdale C."/>
            <person name="Hempe F."/>
            <person name="Henrissat B."/>
            <person name="Hoppner M.P."/>
            <person name="Ishida K.-I."/>
            <person name="Kim E."/>
            <person name="Koreny L."/>
            <person name="Kroth P.G."/>
            <person name="Liu Y."/>
            <person name="Malik S.-B."/>
            <person name="Maier U.G."/>
            <person name="McRose D."/>
            <person name="Mock T."/>
            <person name="Neilson J.A."/>
            <person name="Onodera N.T."/>
            <person name="Poole A.M."/>
            <person name="Pritham E.J."/>
            <person name="Richards T.A."/>
            <person name="Rocap G."/>
            <person name="Roy S.W."/>
            <person name="Sarai C."/>
            <person name="Schaack S."/>
            <person name="Shirato S."/>
            <person name="Slamovits C.H."/>
            <person name="Spencer D.F."/>
            <person name="Suzuki S."/>
            <person name="Worden A.Z."/>
            <person name="Zauner S."/>
            <person name="Barry K."/>
            <person name="Bell C."/>
            <person name="Bharti A.K."/>
            <person name="Crow J.A."/>
            <person name="Grimwood J."/>
            <person name="Kramer R."/>
            <person name="Lindquist E."/>
            <person name="Lucas S."/>
            <person name="Salamov A."/>
            <person name="McFadden G.I."/>
            <person name="Lane C.E."/>
            <person name="Keeling P.J."/>
            <person name="Gray M.W."/>
            <person name="Grigoriev I.V."/>
            <person name="Archibald J.M."/>
        </authorList>
    </citation>
    <scope>NUCLEOTIDE SEQUENCE</scope>
    <source>
        <strain evidence="4">CCMP2712</strain>
    </source>
</reference>
<evidence type="ECO:0000313" key="4">
    <source>
        <dbReference type="Proteomes" id="UP000011087"/>
    </source>
</evidence>
<dbReference type="Proteomes" id="UP000011087">
    <property type="component" value="Unassembled WGS sequence"/>
</dbReference>
<dbReference type="AlphaFoldDB" id="L1JI62"/>
<feature type="compositionally biased region" description="Basic residues" evidence="1">
    <location>
        <begin position="287"/>
        <end position="300"/>
    </location>
</feature>
<dbReference type="HOGENOM" id="CLU_928873_0_0_1"/>
<feature type="compositionally biased region" description="Basic and acidic residues" evidence="1">
    <location>
        <begin position="141"/>
        <end position="161"/>
    </location>
</feature>
<proteinExistence type="predicted"/>
<protein>
    <submittedName>
        <fullName evidence="2 3">Uncharacterized protein</fullName>
    </submittedName>
</protein>
<feature type="region of interest" description="Disordered" evidence="1">
    <location>
        <begin position="243"/>
        <end position="300"/>
    </location>
</feature>
<accession>L1JI62</accession>
<organism evidence="2">
    <name type="scientific">Guillardia theta (strain CCMP2712)</name>
    <name type="common">Cryptophyte</name>
    <dbReference type="NCBI Taxonomy" id="905079"/>
    <lineage>
        <taxon>Eukaryota</taxon>
        <taxon>Cryptophyceae</taxon>
        <taxon>Pyrenomonadales</taxon>
        <taxon>Geminigeraceae</taxon>
        <taxon>Guillardia</taxon>
    </lineage>
</organism>
<dbReference type="EnsemblProtists" id="EKX48191">
    <property type="protein sequence ID" value="EKX48191"/>
    <property type="gene ID" value="GUITHDRAFT_136933"/>
</dbReference>
<feature type="compositionally biased region" description="Low complexity" evidence="1">
    <location>
        <begin position="194"/>
        <end position="204"/>
    </location>
</feature>
<reference evidence="3" key="3">
    <citation type="submission" date="2016-03" db="UniProtKB">
        <authorList>
            <consortium name="EnsemblProtists"/>
        </authorList>
    </citation>
    <scope>IDENTIFICATION</scope>
</reference>
<sequence>MSETVVEPFWGMPPFRNHHQAILPQAGGANIYVPGANMQAPSMLRLSGDGEVSDEDPNGHDLGFLSLSQDIPATAEQPAMAGGQKRPRSSLQDAVQPMNGFSTNAANNANTGFVNKSHERSPSILTEDRNGVKRRRGRPVGSKDRQPRVKRMVDTPEKQESETTSEAGVRKKPWKIILTAEQAIEIYQKRPKSDSSLTTSSCRSNEVAEQYGVNSKTIRDIWNRATWVKATREVWTAEEEAEYEEAQMFENRERSQEASSGSNTTLEQDGNKRVRGRPKGARDSRPRGKKKAAAGRVGRS</sequence>
<dbReference type="GeneID" id="17304790"/>
<evidence type="ECO:0000313" key="2">
    <source>
        <dbReference type="EMBL" id="EKX48191.1"/>
    </source>
</evidence>
<gene>
    <name evidence="2" type="ORF">GUITHDRAFT_136933</name>
</gene>
<dbReference type="KEGG" id="gtt:GUITHDRAFT_136933"/>
<dbReference type="EMBL" id="JH992987">
    <property type="protein sequence ID" value="EKX48191.1"/>
    <property type="molecule type" value="Genomic_DNA"/>
</dbReference>
<name>L1JI62_GUITC</name>
<feature type="compositionally biased region" description="Basic and acidic residues" evidence="1">
    <location>
        <begin position="116"/>
        <end position="131"/>
    </location>
</feature>
<dbReference type="PaxDb" id="55529-EKX48191"/>